<protein>
    <submittedName>
        <fullName evidence="8">Aromatic ring-hydroxylating dioxygenase subunit alpha</fullName>
    </submittedName>
</protein>
<feature type="domain" description="Rieske" evidence="7">
    <location>
        <begin position="56"/>
        <end position="171"/>
    </location>
</feature>
<dbReference type="AlphaFoldDB" id="A0AAP5QJX0"/>
<sequence length="423" mass="48079">MTDLCNHHHTASAAGAPIAVQRRWPEEGFTRIPHWVYTDEAIFQKEMNVFFAGKTWNYIGLECEIPEPGNFKRQWIGTRPIIMVRKKNGDINVLENRCAHRGAQICWKNTGTVQDFTCPYHQWNYDLDGNLQGIPFGRGVMGKGGMPKDFSNKDHGLKKLRCANRGGSIWATFADDAPSFEDYCGSEVLAEVDQMFPGKKLTLLGHSRQLIPSNWKMYLENLKDPYHATLLHTFYITFGLWRADSKSENMPTGGGKHSVMISHNEGKKVTEATPEMSRFRNDLELLDKESVTPRREFNRGRVGGAWLFPAAAFGIQANSLKMRHVIPRSPTEHELVFTYYGFEDDDEEMQRLRLKHANLLGPAGFVSIDDSEMLTQTQMGVTGYPEGNAIIEMGGKDTEPTDYMVTEVLIRGFYKYYREAMGL</sequence>
<dbReference type="CDD" id="cd08880">
    <property type="entry name" value="RHO_alpha_C_ahdA1c-like"/>
    <property type="match status" value="1"/>
</dbReference>
<dbReference type="Pfam" id="PF00848">
    <property type="entry name" value="Ring_hydroxyl_A"/>
    <property type="match status" value="1"/>
</dbReference>
<evidence type="ECO:0000256" key="3">
    <source>
        <dbReference type="ARBA" id="ARBA00022723"/>
    </source>
</evidence>
<dbReference type="SUPFAM" id="SSF55961">
    <property type="entry name" value="Bet v1-like"/>
    <property type="match status" value="1"/>
</dbReference>
<keyword evidence="5" id="KW-0408">Iron</keyword>
<evidence type="ECO:0000256" key="2">
    <source>
        <dbReference type="ARBA" id="ARBA00022714"/>
    </source>
</evidence>
<gene>
    <name evidence="8" type="ORF">ParKJ_40130</name>
</gene>
<accession>A0AAP5QJX0</accession>
<dbReference type="Gene3D" id="2.102.10.10">
    <property type="entry name" value="Rieske [2Fe-2S] iron-sulphur domain"/>
    <property type="match status" value="1"/>
</dbReference>
<keyword evidence="6" id="KW-0411">Iron-sulfur</keyword>
<keyword evidence="4" id="KW-0560">Oxidoreductase</keyword>
<evidence type="ECO:0000256" key="1">
    <source>
        <dbReference type="ARBA" id="ARBA00008751"/>
    </source>
</evidence>
<keyword evidence="2" id="KW-0001">2Fe-2S</keyword>
<dbReference type="Pfam" id="PF00355">
    <property type="entry name" value="Rieske"/>
    <property type="match status" value="1"/>
</dbReference>
<evidence type="ECO:0000313" key="8">
    <source>
        <dbReference type="EMBL" id="MDT8843617.1"/>
    </source>
</evidence>
<name>A0AAP5QJX0_9BURK</name>
<dbReference type="InterPro" id="IPR043264">
    <property type="entry name" value="AhdA1c-like_alpha_C"/>
</dbReference>
<dbReference type="GO" id="GO:0051213">
    <property type="term" value="F:dioxygenase activity"/>
    <property type="evidence" value="ECO:0007669"/>
    <property type="project" value="UniProtKB-KW"/>
</dbReference>
<dbReference type="GO" id="GO:0051537">
    <property type="term" value="F:2 iron, 2 sulfur cluster binding"/>
    <property type="evidence" value="ECO:0007669"/>
    <property type="project" value="UniProtKB-KW"/>
</dbReference>
<dbReference type="RefSeq" id="WP_315697629.1">
    <property type="nucleotide sequence ID" value="NZ_JANSLM010000027.1"/>
</dbReference>
<comment type="similarity">
    <text evidence="1">Belongs to the bacterial ring-hydroxylating dioxygenase alpha subunit family.</text>
</comment>
<dbReference type="InterPro" id="IPR001663">
    <property type="entry name" value="Rng_hydr_dOase-A"/>
</dbReference>
<dbReference type="SUPFAM" id="SSF50022">
    <property type="entry name" value="ISP domain"/>
    <property type="match status" value="1"/>
</dbReference>
<evidence type="ECO:0000259" key="7">
    <source>
        <dbReference type="PROSITE" id="PS51296"/>
    </source>
</evidence>
<dbReference type="Proteomes" id="UP001246473">
    <property type="component" value="Unassembled WGS sequence"/>
</dbReference>
<keyword evidence="8" id="KW-0223">Dioxygenase</keyword>
<evidence type="ECO:0000256" key="6">
    <source>
        <dbReference type="ARBA" id="ARBA00023014"/>
    </source>
</evidence>
<dbReference type="InterPro" id="IPR036922">
    <property type="entry name" value="Rieske_2Fe-2S_sf"/>
</dbReference>
<dbReference type="PANTHER" id="PTHR43756">
    <property type="entry name" value="CHOLINE MONOOXYGENASE, CHLOROPLASTIC"/>
    <property type="match status" value="1"/>
</dbReference>
<reference evidence="8" key="1">
    <citation type="submission" date="2022-08" db="EMBL/GenBank/DDBJ databases">
        <authorList>
            <person name="Kim S.-J."/>
        </authorList>
    </citation>
    <scope>NUCLEOTIDE SEQUENCE</scope>
    <source>
        <strain evidence="8">KJ</strain>
    </source>
</reference>
<comment type="caution">
    <text evidence="8">The sequence shown here is derived from an EMBL/GenBank/DDBJ whole genome shotgun (WGS) entry which is preliminary data.</text>
</comment>
<evidence type="ECO:0000256" key="5">
    <source>
        <dbReference type="ARBA" id="ARBA00023004"/>
    </source>
</evidence>
<organism evidence="8 9">
    <name type="scientific">Paraburkholderia fungorum</name>
    <dbReference type="NCBI Taxonomy" id="134537"/>
    <lineage>
        <taxon>Bacteria</taxon>
        <taxon>Pseudomonadati</taxon>
        <taxon>Pseudomonadota</taxon>
        <taxon>Betaproteobacteria</taxon>
        <taxon>Burkholderiales</taxon>
        <taxon>Burkholderiaceae</taxon>
        <taxon>Paraburkholderia</taxon>
    </lineage>
</organism>
<dbReference type="InterPro" id="IPR017941">
    <property type="entry name" value="Rieske_2Fe-2S"/>
</dbReference>
<dbReference type="InterPro" id="IPR015879">
    <property type="entry name" value="Ring_hydroxy_dOase_asu_C_dom"/>
</dbReference>
<keyword evidence="3" id="KW-0479">Metal-binding</keyword>
<dbReference type="PANTHER" id="PTHR43756:SF1">
    <property type="entry name" value="3-PHENYLPROPIONATE_CINNAMIC ACID DIOXYGENASE SUBUNIT ALPHA"/>
    <property type="match status" value="1"/>
</dbReference>
<dbReference type="EMBL" id="JANSLM010000027">
    <property type="protein sequence ID" value="MDT8843617.1"/>
    <property type="molecule type" value="Genomic_DNA"/>
</dbReference>
<dbReference type="GO" id="GO:0005506">
    <property type="term" value="F:iron ion binding"/>
    <property type="evidence" value="ECO:0007669"/>
    <property type="project" value="InterPro"/>
</dbReference>
<evidence type="ECO:0000256" key="4">
    <source>
        <dbReference type="ARBA" id="ARBA00023002"/>
    </source>
</evidence>
<evidence type="ECO:0000313" key="9">
    <source>
        <dbReference type="Proteomes" id="UP001246473"/>
    </source>
</evidence>
<dbReference type="PROSITE" id="PS51296">
    <property type="entry name" value="RIESKE"/>
    <property type="match status" value="1"/>
</dbReference>
<proteinExistence type="inferred from homology"/>
<dbReference type="Gene3D" id="3.90.380.10">
    <property type="entry name" value="Naphthalene 1,2-dioxygenase Alpha Subunit, Chain A, domain 1"/>
    <property type="match status" value="1"/>
</dbReference>
<dbReference type="PRINTS" id="PR00090">
    <property type="entry name" value="RNGDIOXGNASE"/>
</dbReference>